<sequence>MKVEEPFSPAPEDETYYLSLERFAELLGMSDQPEVLEEWIANGKLPTRVIAGHRLVDLRAFLRPDGKPKP</sequence>
<evidence type="ECO:0000313" key="1">
    <source>
        <dbReference type="EMBL" id="ANI14152.1"/>
    </source>
</evidence>
<dbReference type="AlphaFoldDB" id="A0A127MPZ8"/>
<accession>A0A127MPZ8</accession>
<organism evidence="1 3">
    <name type="scientific">Pseudomonas citronellolis</name>
    <dbReference type="NCBI Taxonomy" id="53408"/>
    <lineage>
        <taxon>Bacteria</taxon>
        <taxon>Pseudomonadati</taxon>
        <taxon>Pseudomonadota</taxon>
        <taxon>Gammaproteobacteria</taxon>
        <taxon>Pseudomonadales</taxon>
        <taxon>Pseudomonadaceae</taxon>
        <taxon>Pseudomonas</taxon>
    </lineage>
</organism>
<name>A0A127MPZ8_9PSED</name>
<gene>
    <name evidence="1" type="ORF">A9C11_09250</name>
    <name evidence="2" type="ORF">P3W55_19700</name>
</gene>
<dbReference type="GeneID" id="72995024"/>
<dbReference type="Proteomes" id="UP001220662">
    <property type="component" value="Unassembled WGS sequence"/>
</dbReference>
<reference evidence="2" key="2">
    <citation type="submission" date="2023-03" db="EMBL/GenBank/DDBJ databases">
        <title>Draft assemblies of triclosan tolerant bacteria isolated from returned activated sludge.</title>
        <authorList>
            <person name="Van Hamelsveld S."/>
        </authorList>
    </citation>
    <scope>NUCLEOTIDE SEQUENCE</scope>
    <source>
        <strain evidence="2">GW210015_S63</strain>
    </source>
</reference>
<evidence type="ECO:0000313" key="3">
    <source>
        <dbReference type="Proteomes" id="UP000077748"/>
    </source>
</evidence>
<proteinExistence type="predicted"/>
<dbReference type="RefSeq" id="WP_009621285.1">
    <property type="nucleotide sequence ID" value="NZ_CALEBV010000218.1"/>
</dbReference>
<dbReference type="Proteomes" id="UP000077748">
    <property type="component" value="Chromosome"/>
</dbReference>
<dbReference type="EMBL" id="JARJLR010000319">
    <property type="protein sequence ID" value="MDF3843941.1"/>
    <property type="molecule type" value="Genomic_DNA"/>
</dbReference>
<dbReference type="KEGG" id="pcq:PcP3B5_18710"/>
<reference evidence="1 3" key="1">
    <citation type="submission" date="2016-05" db="EMBL/GenBank/DDBJ databases">
        <title>Genome Sequence of Pseudomonas citronellolis Strain SJTE-3, an Estrogens and Persistent Organic Pollutants degradation strain.</title>
        <authorList>
            <person name="Liang R."/>
        </authorList>
    </citation>
    <scope>NUCLEOTIDE SEQUENCE [LARGE SCALE GENOMIC DNA]</scope>
    <source>
        <strain evidence="1 3">SJTE-3</strain>
    </source>
</reference>
<protein>
    <submittedName>
        <fullName evidence="2">Helix-turn-helix domain-containing protein</fullName>
    </submittedName>
</protein>
<dbReference type="STRING" id="53408.A9C11_09250"/>
<dbReference type="EMBL" id="CP015878">
    <property type="protein sequence ID" value="ANI14152.1"/>
    <property type="molecule type" value="Genomic_DNA"/>
</dbReference>
<evidence type="ECO:0000313" key="2">
    <source>
        <dbReference type="EMBL" id="MDF3843941.1"/>
    </source>
</evidence>